<proteinExistence type="predicted"/>
<dbReference type="Gene3D" id="1.10.8.60">
    <property type="match status" value="1"/>
</dbReference>
<dbReference type="Gene3D" id="1.10.10.60">
    <property type="entry name" value="Homeodomain-like"/>
    <property type="match status" value="1"/>
</dbReference>
<dbReference type="RefSeq" id="WP_073475606.1">
    <property type="nucleotide sequence ID" value="NZ_FQZU01000011.1"/>
</dbReference>
<keyword evidence="2" id="KW-0067">ATP-binding</keyword>
<keyword evidence="3" id="KW-0805">Transcription regulation</keyword>
<dbReference type="InterPro" id="IPR027417">
    <property type="entry name" value="P-loop_NTPase"/>
</dbReference>
<dbReference type="InterPro" id="IPR025662">
    <property type="entry name" value="Sigma_54_int_dom_ATP-bd_1"/>
</dbReference>
<dbReference type="SUPFAM" id="SSF52540">
    <property type="entry name" value="P-loop containing nucleoside triphosphate hydrolases"/>
    <property type="match status" value="1"/>
</dbReference>
<dbReference type="Pfam" id="PF00158">
    <property type="entry name" value="Sigma54_activat"/>
    <property type="match status" value="1"/>
</dbReference>
<evidence type="ECO:0000313" key="7">
    <source>
        <dbReference type="EMBL" id="SHJ72977.1"/>
    </source>
</evidence>
<evidence type="ECO:0000256" key="5">
    <source>
        <dbReference type="ARBA" id="ARBA00023163"/>
    </source>
</evidence>
<dbReference type="PROSITE" id="PS50045">
    <property type="entry name" value="SIGMA54_INTERACT_4"/>
    <property type="match status" value="1"/>
</dbReference>
<dbReference type="Gene3D" id="3.40.50.300">
    <property type="entry name" value="P-loop containing nucleotide triphosphate hydrolases"/>
    <property type="match status" value="1"/>
</dbReference>
<keyword evidence="1" id="KW-0547">Nucleotide-binding</keyword>
<name>A0A1M6LP34_9BACT</name>
<dbReference type="AlphaFoldDB" id="A0A1M6LP34"/>
<dbReference type="EMBL" id="FQZU01000011">
    <property type="protein sequence ID" value="SHJ72977.1"/>
    <property type="molecule type" value="Genomic_DNA"/>
</dbReference>
<sequence length="843" mass="96291">MRKPKDIIFTCQFDDCKKDYTINQLLIAAYRHGIAFLDIKRSRFKPRIGITCTHCNRTTFYTCSKGKYSKIKRKLGKSLNLVKYGYSEDDISSFDQQYELVPDNIFPKNQLFYRWELSRLDYITFNVDYSNIANDTKKILRYQIFEFIESAKSAPYLTLLSFKFHDFFKYTENILVGRAAVPGLSQKLLIINTHNTNNKSNEGSNKNNVLKNFGNGFSKIIVGLKNRIKQIFRISWNVISCSPEILFLLQVLKRVLFKYSLSDFPIGWFSTHDIKFLNSSNPSFELNNINFNSESLVDGLDIEGYCYCDIVNVIDCNKNVKVFSFQEDEIQNLQGIENSTGLIVFPRHYFMDFVRDHLFKFAHKAGYILNPGEEPEKSSYIESKSKIVNCVTFLNTCEDIISHCLEFQTEYAYLFSGEIESLGETNIRTIFNTIHYCSENLATEKVRRLVSEYSNSVLLAFIEESRKNTHSTKSIVALVVGNLVKLSDEISHEKNGSSIQNNEVEKIYPKKEIEKIDNKYTACKNIVSVNEQIDSIKIRIAQFVNSPANQFQILFTGESGTGKELFAKAAHQMLRPDGPFKAINCGSIQPTLLESELFGHVKGAFSGAAESRVGVFGAANGGTLFLDEIGEMPIDQQKALLRVLETKKYRMVGAGYESEELIFNGNIVCATNANIEEMIESKKFRTDLFYRINKITFHIPPLKNRPEDIPFLTDAFVLEALKEMKMPADAISVQNAFIRRLQSLEWPGNVRELKSLIERIVHEKVLEKQPSELVPSDLENYRPENEAGLINARRAPIENIPIPKSNRQKALDAIEKAGSNKTEAAKLLGISRKTLYNWLSMDE</sequence>
<organism evidence="7 8">
    <name type="scientific">Desulfatibacillum alkenivorans DSM 16219</name>
    <dbReference type="NCBI Taxonomy" id="1121393"/>
    <lineage>
        <taxon>Bacteria</taxon>
        <taxon>Pseudomonadati</taxon>
        <taxon>Thermodesulfobacteriota</taxon>
        <taxon>Desulfobacteria</taxon>
        <taxon>Desulfobacterales</taxon>
        <taxon>Desulfatibacillaceae</taxon>
        <taxon>Desulfatibacillum</taxon>
    </lineage>
</organism>
<accession>A0A1M6LP34</accession>
<evidence type="ECO:0000313" key="8">
    <source>
        <dbReference type="Proteomes" id="UP000183994"/>
    </source>
</evidence>
<dbReference type="InterPro" id="IPR009057">
    <property type="entry name" value="Homeodomain-like_sf"/>
</dbReference>
<dbReference type="GO" id="GO:0006355">
    <property type="term" value="P:regulation of DNA-templated transcription"/>
    <property type="evidence" value="ECO:0007669"/>
    <property type="project" value="InterPro"/>
</dbReference>
<dbReference type="InterPro" id="IPR002078">
    <property type="entry name" value="Sigma_54_int"/>
</dbReference>
<dbReference type="PANTHER" id="PTHR32071:SF117">
    <property type="entry name" value="PTS-DEPENDENT DIHYDROXYACETONE KINASE OPERON REGULATORY PROTEIN-RELATED"/>
    <property type="match status" value="1"/>
</dbReference>
<dbReference type="GO" id="GO:0005524">
    <property type="term" value="F:ATP binding"/>
    <property type="evidence" value="ECO:0007669"/>
    <property type="project" value="UniProtKB-KW"/>
</dbReference>
<dbReference type="GO" id="GO:0043565">
    <property type="term" value="F:sequence-specific DNA binding"/>
    <property type="evidence" value="ECO:0007669"/>
    <property type="project" value="InterPro"/>
</dbReference>
<dbReference type="Pfam" id="PF02954">
    <property type="entry name" value="HTH_8"/>
    <property type="match status" value="1"/>
</dbReference>
<dbReference type="FunFam" id="3.40.50.300:FF:000006">
    <property type="entry name" value="DNA-binding transcriptional regulator NtrC"/>
    <property type="match status" value="1"/>
</dbReference>
<reference evidence="8" key="1">
    <citation type="submission" date="2016-11" db="EMBL/GenBank/DDBJ databases">
        <authorList>
            <person name="Varghese N."/>
            <person name="Submissions S."/>
        </authorList>
    </citation>
    <scope>NUCLEOTIDE SEQUENCE [LARGE SCALE GENOMIC DNA]</scope>
    <source>
        <strain evidence="8">DSM 16219</strain>
    </source>
</reference>
<keyword evidence="5" id="KW-0804">Transcription</keyword>
<dbReference type="InterPro" id="IPR058031">
    <property type="entry name" value="AAA_lid_NorR"/>
</dbReference>
<gene>
    <name evidence="7" type="ORF">SAMN02745216_02142</name>
</gene>
<evidence type="ECO:0000256" key="1">
    <source>
        <dbReference type="ARBA" id="ARBA00022741"/>
    </source>
</evidence>
<dbReference type="Pfam" id="PF25601">
    <property type="entry name" value="AAA_lid_14"/>
    <property type="match status" value="1"/>
</dbReference>
<evidence type="ECO:0000256" key="3">
    <source>
        <dbReference type="ARBA" id="ARBA00023015"/>
    </source>
</evidence>
<dbReference type="OrthoDB" id="9761019at2"/>
<evidence type="ECO:0000256" key="2">
    <source>
        <dbReference type="ARBA" id="ARBA00022840"/>
    </source>
</evidence>
<dbReference type="Proteomes" id="UP000183994">
    <property type="component" value="Unassembled WGS sequence"/>
</dbReference>
<dbReference type="PRINTS" id="PR01590">
    <property type="entry name" value="HTHFIS"/>
</dbReference>
<dbReference type="PANTHER" id="PTHR32071">
    <property type="entry name" value="TRANSCRIPTIONAL REGULATORY PROTEIN"/>
    <property type="match status" value="1"/>
</dbReference>
<feature type="domain" description="Sigma-54 factor interaction" evidence="6">
    <location>
        <begin position="526"/>
        <end position="762"/>
    </location>
</feature>
<dbReference type="SMART" id="SM00382">
    <property type="entry name" value="AAA"/>
    <property type="match status" value="1"/>
</dbReference>
<protein>
    <submittedName>
        <fullName evidence="7">Regulatory protein, Fis family</fullName>
    </submittedName>
</protein>
<evidence type="ECO:0000259" key="6">
    <source>
        <dbReference type="PROSITE" id="PS50045"/>
    </source>
</evidence>
<keyword evidence="8" id="KW-1185">Reference proteome</keyword>
<keyword evidence="4" id="KW-0238">DNA-binding</keyword>
<dbReference type="CDD" id="cd00009">
    <property type="entry name" value="AAA"/>
    <property type="match status" value="1"/>
</dbReference>
<evidence type="ECO:0000256" key="4">
    <source>
        <dbReference type="ARBA" id="ARBA00023125"/>
    </source>
</evidence>
<dbReference type="SUPFAM" id="SSF46689">
    <property type="entry name" value="Homeodomain-like"/>
    <property type="match status" value="1"/>
</dbReference>
<dbReference type="InterPro" id="IPR003593">
    <property type="entry name" value="AAA+_ATPase"/>
</dbReference>
<dbReference type="STRING" id="1121393.SAMN02745216_02142"/>
<dbReference type="InterPro" id="IPR002197">
    <property type="entry name" value="HTH_Fis"/>
</dbReference>
<dbReference type="PROSITE" id="PS00675">
    <property type="entry name" value="SIGMA54_INTERACT_1"/>
    <property type="match status" value="1"/>
</dbReference>
<dbReference type="PROSITE" id="PS00676">
    <property type="entry name" value="SIGMA54_INTERACT_2"/>
    <property type="match status" value="1"/>
</dbReference>
<dbReference type="InterPro" id="IPR025943">
    <property type="entry name" value="Sigma_54_int_dom_ATP-bd_2"/>
</dbReference>